<evidence type="ECO:0000256" key="1">
    <source>
        <dbReference type="ARBA" id="ARBA00001946"/>
    </source>
</evidence>
<keyword evidence="5" id="KW-0540">Nuclease</keyword>
<evidence type="ECO:0000256" key="4">
    <source>
        <dbReference type="ARBA" id="ARBA00022553"/>
    </source>
</evidence>
<dbReference type="Gene3D" id="1.10.150.20">
    <property type="entry name" value="5' to 3' exonuclease, C-terminal subdomain"/>
    <property type="match status" value="1"/>
</dbReference>
<comment type="subcellular location">
    <subcellularLocation>
        <location evidence="2">Nucleus</location>
    </subcellularLocation>
</comment>
<keyword evidence="9" id="KW-0378">Hydrolase</keyword>
<comment type="similarity">
    <text evidence="13">Belongs to the XPG/RAD2 endonuclease family. GEN subfamily.</text>
</comment>
<dbReference type="AlphaFoldDB" id="A0A1I8MC55"/>
<dbReference type="SMART" id="SM00485">
    <property type="entry name" value="XPGN"/>
    <property type="match status" value="1"/>
</dbReference>
<dbReference type="Pfam" id="PF00752">
    <property type="entry name" value="XPG_N"/>
    <property type="match status" value="1"/>
</dbReference>
<dbReference type="GO" id="GO:0000400">
    <property type="term" value="F:four-way junction DNA binding"/>
    <property type="evidence" value="ECO:0007669"/>
    <property type="project" value="UniProtKB-ARBA"/>
</dbReference>
<evidence type="ECO:0000256" key="15">
    <source>
        <dbReference type="SAM" id="MobiDB-lite"/>
    </source>
</evidence>
<dbReference type="PANTHER" id="PTHR16171">
    <property type="entry name" value="DNA REPAIR PROTEIN COMPLEMENTING XP-G CELLS-RELATED"/>
    <property type="match status" value="1"/>
</dbReference>
<evidence type="ECO:0000256" key="10">
    <source>
        <dbReference type="ARBA" id="ARBA00022842"/>
    </source>
</evidence>
<dbReference type="CDD" id="cd09904">
    <property type="entry name" value="H3TH_XPG"/>
    <property type="match status" value="1"/>
</dbReference>
<dbReference type="InterPro" id="IPR029060">
    <property type="entry name" value="PIN-like_dom_sf"/>
</dbReference>
<dbReference type="InterPro" id="IPR006086">
    <property type="entry name" value="XPG-I_dom"/>
</dbReference>
<comment type="similarity">
    <text evidence="3">Belongs to the XPG/RAD2 endonuclease family. XPG subfamily.</text>
</comment>
<dbReference type="InterPro" id="IPR001044">
    <property type="entry name" value="XPG/Rad2_eukaryotes"/>
</dbReference>
<gene>
    <name evidence="18" type="primary">101896815</name>
</gene>
<dbReference type="GO" id="GO:0008821">
    <property type="term" value="F:crossover junction DNA endonuclease activity"/>
    <property type="evidence" value="ECO:0007669"/>
    <property type="project" value="UniProtKB-ARBA"/>
</dbReference>
<feature type="domain" description="XPG-I" evidence="16">
    <location>
        <begin position="884"/>
        <end position="953"/>
    </location>
</feature>
<evidence type="ECO:0000256" key="12">
    <source>
        <dbReference type="ARBA" id="ARBA00023242"/>
    </source>
</evidence>
<keyword evidence="7" id="KW-0255">Endonuclease</keyword>
<feature type="coiled-coil region" evidence="14">
    <location>
        <begin position="840"/>
        <end position="867"/>
    </location>
</feature>
<feature type="compositionally biased region" description="Polar residues" evidence="15">
    <location>
        <begin position="776"/>
        <end position="803"/>
    </location>
</feature>
<proteinExistence type="inferred from homology"/>
<accession>A0A1I8MC55</accession>
<dbReference type="InterPro" id="IPR019974">
    <property type="entry name" value="XPG_CS"/>
</dbReference>
<comment type="cofactor">
    <cofactor evidence="1">
        <name>Mg(2+)</name>
        <dbReference type="ChEBI" id="CHEBI:18420"/>
    </cofactor>
</comment>
<dbReference type="InterPro" id="IPR006085">
    <property type="entry name" value="XPG_DNA_repair_N"/>
</dbReference>
<feature type="compositionally biased region" description="Basic and acidic residues" evidence="15">
    <location>
        <begin position="157"/>
        <end position="167"/>
    </location>
</feature>
<evidence type="ECO:0000256" key="7">
    <source>
        <dbReference type="ARBA" id="ARBA00022759"/>
    </source>
</evidence>
<dbReference type="GO" id="GO:0003697">
    <property type="term" value="F:single-stranded DNA binding"/>
    <property type="evidence" value="ECO:0007669"/>
    <property type="project" value="InterPro"/>
</dbReference>
<dbReference type="SUPFAM" id="SSF88723">
    <property type="entry name" value="PIN domain-like"/>
    <property type="match status" value="1"/>
</dbReference>
<evidence type="ECO:0000256" key="3">
    <source>
        <dbReference type="ARBA" id="ARBA00005283"/>
    </source>
</evidence>
<evidence type="ECO:0000256" key="5">
    <source>
        <dbReference type="ARBA" id="ARBA00022722"/>
    </source>
</evidence>
<dbReference type="GO" id="GO:0046872">
    <property type="term" value="F:metal ion binding"/>
    <property type="evidence" value="ECO:0007669"/>
    <property type="project" value="UniProtKB-KW"/>
</dbReference>
<evidence type="ECO:0000256" key="11">
    <source>
        <dbReference type="ARBA" id="ARBA00023204"/>
    </source>
</evidence>
<dbReference type="GO" id="GO:0006289">
    <property type="term" value="P:nucleotide-excision repair"/>
    <property type="evidence" value="ECO:0007669"/>
    <property type="project" value="InterPro"/>
</dbReference>
<evidence type="ECO:0000256" key="2">
    <source>
        <dbReference type="ARBA" id="ARBA00004123"/>
    </source>
</evidence>
<keyword evidence="4" id="KW-0597">Phosphoprotein</keyword>
<evidence type="ECO:0000256" key="9">
    <source>
        <dbReference type="ARBA" id="ARBA00022801"/>
    </source>
</evidence>
<dbReference type="STRING" id="7370.A0A1I8MC55"/>
<dbReference type="PRINTS" id="PR00066">
    <property type="entry name" value="XRODRMPGMNTG"/>
</dbReference>
<evidence type="ECO:0000256" key="14">
    <source>
        <dbReference type="SAM" id="Coils"/>
    </source>
</evidence>
<keyword evidence="10" id="KW-0460">Magnesium</keyword>
<dbReference type="CDD" id="cd09868">
    <property type="entry name" value="PIN_XPG_RAD2"/>
    <property type="match status" value="2"/>
</dbReference>
<evidence type="ECO:0000256" key="8">
    <source>
        <dbReference type="ARBA" id="ARBA00022763"/>
    </source>
</evidence>
<dbReference type="SUPFAM" id="SSF47807">
    <property type="entry name" value="5' to 3' exonuclease, C-terminal subdomain"/>
    <property type="match status" value="1"/>
</dbReference>
<keyword evidence="11" id="KW-0234">DNA repair</keyword>
<dbReference type="InterPro" id="IPR036279">
    <property type="entry name" value="5-3_exonuclease_C_sf"/>
</dbReference>
<dbReference type="InterPro" id="IPR003903">
    <property type="entry name" value="UIM_dom"/>
</dbReference>
<keyword evidence="8" id="KW-0227">DNA damage</keyword>
<dbReference type="VEuPathDB" id="VectorBase:MDOA003385"/>
<dbReference type="eggNOG" id="KOG2520">
    <property type="taxonomic scope" value="Eukaryota"/>
</dbReference>
<evidence type="ECO:0000259" key="16">
    <source>
        <dbReference type="SMART" id="SM00484"/>
    </source>
</evidence>
<feature type="compositionally biased region" description="Polar residues" evidence="15">
    <location>
        <begin position="711"/>
        <end position="734"/>
    </location>
</feature>
<keyword evidence="6" id="KW-0479">Metal-binding</keyword>
<name>A0A1I8MC55_MUSDO</name>
<organism evidence="18">
    <name type="scientific">Musca domestica</name>
    <name type="common">House fly</name>
    <dbReference type="NCBI Taxonomy" id="7370"/>
    <lineage>
        <taxon>Eukaryota</taxon>
        <taxon>Metazoa</taxon>
        <taxon>Ecdysozoa</taxon>
        <taxon>Arthropoda</taxon>
        <taxon>Hexapoda</taxon>
        <taxon>Insecta</taxon>
        <taxon>Pterygota</taxon>
        <taxon>Neoptera</taxon>
        <taxon>Endopterygota</taxon>
        <taxon>Diptera</taxon>
        <taxon>Brachycera</taxon>
        <taxon>Muscomorpha</taxon>
        <taxon>Muscoidea</taxon>
        <taxon>Muscidae</taxon>
        <taxon>Musca</taxon>
    </lineage>
</organism>
<dbReference type="InterPro" id="IPR008918">
    <property type="entry name" value="HhH2"/>
</dbReference>
<evidence type="ECO:0000256" key="13">
    <source>
        <dbReference type="ARBA" id="ARBA00038112"/>
    </source>
</evidence>
<dbReference type="Pfam" id="PF00867">
    <property type="entry name" value="XPG_I"/>
    <property type="match status" value="1"/>
</dbReference>
<protein>
    <submittedName>
        <fullName evidence="18">Uncharacterized protein</fullName>
    </submittedName>
</protein>
<dbReference type="PROSITE" id="PS00841">
    <property type="entry name" value="XPG_1"/>
    <property type="match status" value="1"/>
</dbReference>
<evidence type="ECO:0000313" key="18">
    <source>
        <dbReference type="EnsemblMetazoa" id="MDOA003385-PA"/>
    </source>
</evidence>
<feature type="compositionally biased region" description="Polar residues" evidence="15">
    <location>
        <begin position="175"/>
        <end position="197"/>
    </location>
</feature>
<dbReference type="InterPro" id="IPR006084">
    <property type="entry name" value="XPG/Rad2"/>
</dbReference>
<feature type="region of interest" description="Disordered" evidence="15">
    <location>
        <begin position="157"/>
        <end position="197"/>
    </location>
</feature>
<dbReference type="PROSITE" id="PS50330">
    <property type="entry name" value="UIM"/>
    <property type="match status" value="1"/>
</dbReference>
<dbReference type="PANTHER" id="PTHR16171:SF7">
    <property type="entry name" value="DNA REPAIR PROTEIN RAD2"/>
    <property type="match status" value="1"/>
</dbReference>
<dbReference type="EnsemblMetazoa" id="MDOA003385-RA">
    <property type="protein sequence ID" value="MDOA003385-PA"/>
    <property type="gene ID" value="MDOA003385"/>
</dbReference>
<feature type="domain" description="XPG N-terminal" evidence="17">
    <location>
        <begin position="1"/>
        <end position="98"/>
    </location>
</feature>
<evidence type="ECO:0000259" key="17">
    <source>
        <dbReference type="SMART" id="SM00485"/>
    </source>
</evidence>
<dbReference type="SMART" id="SM00484">
    <property type="entry name" value="XPGI"/>
    <property type="match status" value="1"/>
</dbReference>
<dbReference type="Gene3D" id="3.40.50.1010">
    <property type="entry name" value="5'-nuclease"/>
    <property type="match status" value="2"/>
</dbReference>
<dbReference type="PROSITE" id="PS00842">
    <property type="entry name" value="XPG_2"/>
    <property type="match status" value="1"/>
</dbReference>
<dbReference type="GO" id="GO:0017108">
    <property type="term" value="F:5'-flap endonuclease activity"/>
    <property type="evidence" value="ECO:0007669"/>
    <property type="project" value="UniProtKB-ARBA"/>
</dbReference>
<dbReference type="GO" id="GO:0005634">
    <property type="term" value="C:nucleus"/>
    <property type="evidence" value="ECO:0007669"/>
    <property type="project" value="UniProtKB-SubCell"/>
</dbReference>
<feature type="region of interest" description="Disordered" evidence="15">
    <location>
        <begin position="766"/>
        <end position="818"/>
    </location>
</feature>
<sequence length="1261" mass="141896">MGVTGLWKLIEPCGKPVPVETLEGKILAVDVSIWLHQVVKGFQDNKGAALNNAHLLGLFHRLCKLMYYRVKPVFVFDGCVPQLKRDTIARRQQQRSKLSNEADRIENLLLQSLAKEKVIIQALGPNAELLFTSPTKKKVQHKDDSIDDMFKLPELPESSKKADKAENETLDDSFTDSYTSEDCTNTSAEDSSYDESNPRISYNSNLLAIDVRSNNFKQLPADVRHDILVDIKETRKQSSWGRLHELPSRSDDFSLFQMKRLLKRRDVQVCLEEAEKEMGNENALSYTELTNMFSEEGILESETLAKAAKQISSNENTRILLVRDLKKKTKQDDIKEEKIVSEVKTKQESIECDTLPSTSKLSNTSAFPENSKKLGSEYEADLELAIALSLQDSGDRVYDEKDYEYDSDEVIKLNKNQRKQLQNAAKGPARSYMIEYAGMNKEEVQGILETTQVNDNCDETVDIERLIDGDKNQELKPTIESNPPNESQEIHLHVSEDSDSTDSDLEEVENIENKPSLSITVDLTKSIPNEDDIFADVFQHDECVIPETPECATASAIEEISKEKSFAGSFLDIKQMQNNPLKCDDVLTNIDAASSKFVKNIAKSQKNTEDDECIIPETPPVTKNEDENFAEYKKNIQSPKLCKKEEILSILDNLKQQAEEIKNINLDSIKLSSSVIELSDDEHMLGKQEVIEICDSDDNLRPSTPPPANVDSEQASKTGSASKSPRMQTPSKNHAITEFFNVNYVIKRTPDKPICKEENEVTPKVKSPFFVRKTPKSGSKSANNSPSPTSKKMSKASKSLFDQTTDDNGSEGVKPIETTVATDEDIIKEAAEILKSKKTTEELNDIAAGLAKDRRELENERNRQDRMSMSITQRMNSDCQELLKLFGVPFIVAPMEAEAQCAFLDLIEMTHGTITDDSDIWLFGGRTVYKNFFDQKKHVLEFRSEQIEKNFNCDRKKLIQLACLVGSDYTTGIHGIGTVTALEILASFASREKYDTTSADSKLSAAQTILSTLQKFYSWWQSVKTSAAPPGSSTRASLQKKLKNIDIHEGFPSIAVVEAYLSPKVDENKEPLSWGYPDVESLREFARKTFGWTANKTNDILMPVMKKLDEKRTQQSIRNYFNVKSSLNVRQLKVSKRIQNAINKMTGVDDSDGTAETPTKPKRPRKSNKEPAKRNMASKELLNTTEDVTTNYLSVTVEPSCSSAQIAKGPLKKATKRPNISYSKEVIPQKEKTMEQLEEKKRLAAEILKRASKVPKKKRKA</sequence>
<reference evidence="18" key="1">
    <citation type="submission" date="2020-05" db="UniProtKB">
        <authorList>
            <consortium name="EnsemblMetazoa"/>
        </authorList>
    </citation>
    <scope>IDENTIFICATION</scope>
    <source>
        <strain evidence="18">Aabys</strain>
    </source>
</reference>
<keyword evidence="14" id="KW-0175">Coiled coil</keyword>
<feature type="region of interest" description="Disordered" evidence="15">
    <location>
        <begin position="1143"/>
        <end position="1178"/>
    </location>
</feature>
<feature type="region of interest" description="Disordered" evidence="15">
    <location>
        <begin position="696"/>
        <end position="734"/>
    </location>
</feature>
<dbReference type="FunFam" id="1.10.150.20:FF:000030">
    <property type="entry name" value="Flap endonuclease GEN-like 1"/>
    <property type="match status" value="1"/>
</dbReference>
<dbReference type="PRINTS" id="PR00853">
    <property type="entry name" value="XPGRADSUPER"/>
</dbReference>
<dbReference type="FunFam" id="3.40.50.1010:FF:000044">
    <property type="entry name" value="DNA repair endonuclease"/>
    <property type="match status" value="1"/>
</dbReference>
<dbReference type="SMART" id="SM00279">
    <property type="entry name" value="HhH2"/>
    <property type="match status" value="1"/>
</dbReference>
<keyword evidence="12" id="KW-0539">Nucleus</keyword>
<evidence type="ECO:0000256" key="6">
    <source>
        <dbReference type="ARBA" id="ARBA00022723"/>
    </source>
</evidence>